<dbReference type="GO" id="GO:0016887">
    <property type="term" value="F:ATP hydrolysis activity"/>
    <property type="evidence" value="ECO:0007669"/>
    <property type="project" value="InterPro"/>
</dbReference>
<proteinExistence type="predicted"/>
<dbReference type="Pfam" id="PF00005">
    <property type="entry name" value="ABC_tran"/>
    <property type="match status" value="1"/>
</dbReference>
<evidence type="ECO:0000313" key="2">
    <source>
        <dbReference type="EMBL" id="PIV52031.1"/>
    </source>
</evidence>
<organism evidence="2 3">
    <name type="scientific">Candidatus Falkowbacteria bacterium CG02_land_8_20_14_3_00_36_14</name>
    <dbReference type="NCBI Taxonomy" id="1974560"/>
    <lineage>
        <taxon>Bacteria</taxon>
        <taxon>Candidatus Falkowiibacteriota</taxon>
    </lineage>
</organism>
<dbReference type="InterPro" id="IPR003439">
    <property type="entry name" value="ABC_transporter-like_ATP-bd"/>
</dbReference>
<dbReference type="EMBL" id="PETS01000015">
    <property type="protein sequence ID" value="PIV52031.1"/>
    <property type="molecule type" value="Genomic_DNA"/>
</dbReference>
<protein>
    <recommendedName>
        <fullName evidence="1">ABC transporter domain-containing protein</fullName>
    </recommendedName>
</protein>
<dbReference type="SUPFAM" id="SSF52540">
    <property type="entry name" value="P-loop containing nucleoside triphosphate hydrolases"/>
    <property type="match status" value="1"/>
</dbReference>
<dbReference type="GO" id="GO:0005524">
    <property type="term" value="F:ATP binding"/>
    <property type="evidence" value="ECO:0007669"/>
    <property type="project" value="InterPro"/>
</dbReference>
<comment type="caution">
    <text evidence="2">The sequence shown here is derived from an EMBL/GenBank/DDBJ whole genome shotgun (WGS) entry which is preliminary data.</text>
</comment>
<gene>
    <name evidence="2" type="ORF">COS18_00840</name>
</gene>
<sequence length="43" mass="4958">MFPHQLLGGMKQRVLIMRALVYGPEVLLIDEPFTFSESGFLLY</sequence>
<dbReference type="AlphaFoldDB" id="A0A2M7DQJ7"/>
<name>A0A2M7DQJ7_9BACT</name>
<evidence type="ECO:0000259" key="1">
    <source>
        <dbReference type="Pfam" id="PF00005"/>
    </source>
</evidence>
<dbReference type="Gene3D" id="3.40.50.300">
    <property type="entry name" value="P-loop containing nucleotide triphosphate hydrolases"/>
    <property type="match status" value="1"/>
</dbReference>
<evidence type="ECO:0000313" key="3">
    <source>
        <dbReference type="Proteomes" id="UP000228896"/>
    </source>
</evidence>
<accession>A0A2M7DQJ7</accession>
<reference evidence="3" key="1">
    <citation type="submission" date="2017-09" db="EMBL/GenBank/DDBJ databases">
        <title>Depth-based differentiation of microbial function through sediment-hosted aquifers and enrichment of novel symbionts in the deep terrestrial subsurface.</title>
        <authorList>
            <person name="Probst A.J."/>
            <person name="Ladd B."/>
            <person name="Jarett J.K."/>
            <person name="Geller-Mcgrath D.E."/>
            <person name="Sieber C.M.K."/>
            <person name="Emerson J.B."/>
            <person name="Anantharaman K."/>
            <person name="Thomas B.C."/>
            <person name="Malmstrom R."/>
            <person name="Stieglmeier M."/>
            <person name="Klingl A."/>
            <person name="Woyke T."/>
            <person name="Ryan C.M."/>
            <person name="Banfield J.F."/>
        </authorList>
    </citation>
    <scope>NUCLEOTIDE SEQUENCE [LARGE SCALE GENOMIC DNA]</scope>
</reference>
<feature type="domain" description="ABC transporter" evidence="1">
    <location>
        <begin position="3"/>
        <end position="33"/>
    </location>
</feature>
<dbReference type="InterPro" id="IPR027417">
    <property type="entry name" value="P-loop_NTPase"/>
</dbReference>
<dbReference type="Proteomes" id="UP000228896">
    <property type="component" value="Unassembled WGS sequence"/>
</dbReference>